<keyword evidence="3 7" id="KW-0732">Signal</keyword>
<dbReference type="EMBL" id="FRCF01000003">
    <property type="protein sequence ID" value="SHL86939.1"/>
    <property type="molecule type" value="Genomic_DNA"/>
</dbReference>
<dbReference type="AlphaFoldDB" id="A0A1M7E6E1"/>
<evidence type="ECO:0000256" key="3">
    <source>
        <dbReference type="ARBA" id="ARBA00022729"/>
    </source>
</evidence>
<dbReference type="RefSeq" id="WP_072709202.1">
    <property type="nucleotide sequence ID" value="NZ_FRCF01000003.1"/>
</dbReference>
<dbReference type="SUPFAM" id="SSF53850">
    <property type="entry name" value="Periplasmic binding protein-like II"/>
    <property type="match status" value="1"/>
</dbReference>
<dbReference type="PANTHER" id="PTHR30429">
    <property type="entry name" value="D-METHIONINE-BINDING LIPOPROTEIN METQ"/>
    <property type="match status" value="1"/>
</dbReference>
<dbReference type="Gene3D" id="3.40.190.10">
    <property type="entry name" value="Periplasmic binding protein-like II"/>
    <property type="match status" value="2"/>
</dbReference>
<evidence type="ECO:0000256" key="6">
    <source>
        <dbReference type="ARBA" id="ARBA00023288"/>
    </source>
</evidence>
<dbReference type="InterPro" id="IPR004872">
    <property type="entry name" value="Lipoprotein_NlpA"/>
</dbReference>
<dbReference type="Proteomes" id="UP000184206">
    <property type="component" value="Unassembled WGS sequence"/>
</dbReference>
<dbReference type="Pfam" id="PF03180">
    <property type="entry name" value="Lipoprotein_9"/>
    <property type="match status" value="1"/>
</dbReference>
<feature type="chain" id="PRO_5039265233" evidence="7">
    <location>
        <begin position="20"/>
        <end position="285"/>
    </location>
</feature>
<proteinExistence type="inferred from homology"/>
<protein>
    <submittedName>
        <fullName evidence="8">D-methionine transport system substrate-binding protein</fullName>
    </submittedName>
</protein>
<name>A0A1M7E6E1_9BACL</name>
<dbReference type="PROSITE" id="PS51257">
    <property type="entry name" value="PROKAR_LIPOPROTEIN"/>
    <property type="match status" value="1"/>
</dbReference>
<reference evidence="8 9" key="1">
    <citation type="submission" date="2016-11" db="EMBL/GenBank/DDBJ databases">
        <authorList>
            <person name="Jaros S."/>
            <person name="Januszkiewicz K."/>
            <person name="Wedrychowicz H."/>
        </authorList>
    </citation>
    <scope>NUCLEOTIDE SEQUENCE [LARGE SCALE GENOMIC DNA]</scope>
    <source>
        <strain evidence="8 9">DSM 16010</strain>
    </source>
</reference>
<evidence type="ECO:0000256" key="1">
    <source>
        <dbReference type="ARBA" id="ARBA00004635"/>
    </source>
</evidence>
<keyword evidence="9" id="KW-1185">Reference proteome</keyword>
<sequence>MYKRNLWFILLGIMIFALAACGNDNGEEGSEEEADGGSTTEDTEIQVASQTIPMTDVVEIAGEAIEEPYSVELIEVSDNIQYNEALLNEEVDANFAQHEPFMEMFNEERDGNLTAIQPIYNAIVGYYSPAYDSIEDIEDGAEVAIPSDATNEARALMVLEQHELITLSEEVSYDATVDDIEENPYNFTFTHVDLLNLTSSYEDGVELVFNYPTYIDSIGLTPDDAIFLEEDEDNTFAITLVAREDNRDSEEIQALQDAFTSDEVYEFLSDLEEDGHLEPAFEPGE</sequence>
<evidence type="ECO:0000256" key="4">
    <source>
        <dbReference type="ARBA" id="ARBA00023136"/>
    </source>
</evidence>
<evidence type="ECO:0000256" key="5">
    <source>
        <dbReference type="ARBA" id="ARBA00023139"/>
    </source>
</evidence>
<evidence type="ECO:0000313" key="8">
    <source>
        <dbReference type="EMBL" id="SHL86939.1"/>
    </source>
</evidence>
<comment type="similarity">
    <text evidence="2">Belongs to the NlpA lipoprotein family.</text>
</comment>
<gene>
    <name evidence="8" type="ORF">SAMN02745189_01106</name>
</gene>
<comment type="subcellular location">
    <subcellularLocation>
        <location evidence="1">Membrane</location>
        <topology evidence="1">Lipid-anchor</topology>
    </subcellularLocation>
</comment>
<evidence type="ECO:0000256" key="2">
    <source>
        <dbReference type="ARBA" id="ARBA00008973"/>
    </source>
</evidence>
<feature type="signal peptide" evidence="7">
    <location>
        <begin position="1"/>
        <end position="19"/>
    </location>
</feature>
<dbReference type="GO" id="GO:0016020">
    <property type="term" value="C:membrane"/>
    <property type="evidence" value="ECO:0007669"/>
    <property type="project" value="UniProtKB-SubCell"/>
</dbReference>
<dbReference type="OrthoDB" id="9812878at2"/>
<keyword evidence="5" id="KW-0564">Palmitate</keyword>
<evidence type="ECO:0000256" key="7">
    <source>
        <dbReference type="SAM" id="SignalP"/>
    </source>
</evidence>
<accession>A0A1M7E6E1</accession>
<dbReference type="STRING" id="1123231.SAMN02745189_01106"/>
<evidence type="ECO:0000313" key="9">
    <source>
        <dbReference type="Proteomes" id="UP000184206"/>
    </source>
</evidence>
<organism evidence="8 9">
    <name type="scientific">Lacicoccus alkaliphilus DSM 16010</name>
    <dbReference type="NCBI Taxonomy" id="1123231"/>
    <lineage>
        <taxon>Bacteria</taxon>
        <taxon>Bacillati</taxon>
        <taxon>Bacillota</taxon>
        <taxon>Bacilli</taxon>
        <taxon>Bacillales</taxon>
        <taxon>Salinicoccaceae</taxon>
        <taxon>Lacicoccus</taxon>
    </lineage>
</organism>
<dbReference type="PANTHER" id="PTHR30429:SF1">
    <property type="entry name" value="D-METHIONINE-BINDING LIPOPROTEIN METQ-RELATED"/>
    <property type="match status" value="1"/>
</dbReference>
<keyword evidence="4" id="KW-0472">Membrane</keyword>
<keyword evidence="6" id="KW-0449">Lipoprotein</keyword>